<evidence type="ECO:0000313" key="4">
    <source>
        <dbReference type="EMBL" id="MEI5688600.1"/>
    </source>
</evidence>
<gene>
    <name evidence="4" type="ORF">V8201_16015</name>
</gene>
<reference evidence="4 5" key="1">
    <citation type="journal article" date="2013" name="Int. J. Syst. Evol. Microbiol.">
        <title>Sphingomonas kyungheensis sp. nov., a bacterium with ginsenoside-converting activity isolated from soil of a ginseng field.</title>
        <authorList>
            <person name="Son H.M."/>
            <person name="Yang J.E."/>
            <person name="Park Y."/>
            <person name="Han C.K."/>
            <person name="Kim S.G."/>
            <person name="Kook M."/>
            <person name="Yi T.H."/>
        </authorList>
    </citation>
    <scope>NUCLEOTIDE SEQUENCE [LARGE SCALE GENOMIC DNA]</scope>
    <source>
        <strain evidence="4 5">LMG 26582</strain>
    </source>
</reference>
<evidence type="ECO:0000259" key="2">
    <source>
        <dbReference type="Pfam" id="PF04773"/>
    </source>
</evidence>
<name>A0ABU8H6M1_9SPHN</name>
<evidence type="ECO:0000259" key="3">
    <source>
        <dbReference type="Pfam" id="PF16220"/>
    </source>
</evidence>
<dbReference type="PANTHER" id="PTHR30273">
    <property type="entry name" value="PERIPLASMIC SIGNAL SENSOR AND SIGMA FACTOR ACTIVATOR FECR-RELATED"/>
    <property type="match status" value="1"/>
</dbReference>
<comment type="caution">
    <text evidence="4">The sequence shown here is derived from an EMBL/GenBank/DDBJ whole genome shotgun (WGS) entry which is preliminary data.</text>
</comment>
<dbReference type="InterPro" id="IPR012373">
    <property type="entry name" value="Ferrdict_sens_TM"/>
</dbReference>
<dbReference type="InterPro" id="IPR032623">
    <property type="entry name" value="FecR_N"/>
</dbReference>
<keyword evidence="1" id="KW-1133">Transmembrane helix</keyword>
<evidence type="ECO:0000256" key="1">
    <source>
        <dbReference type="SAM" id="Phobius"/>
    </source>
</evidence>
<protein>
    <submittedName>
        <fullName evidence="4">FecR domain-containing protein</fullName>
    </submittedName>
</protein>
<dbReference type="RefSeq" id="WP_336545919.1">
    <property type="nucleotide sequence ID" value="NZ_JBBBDM010000011.1"/>
</dbReference>
<organism evidence="4 5">
    <name type="scientific">Sphingomonas kyungheensis</name>
    <dbReference type="NCBI Taxonomy" id="1069987"/>
    <lineage>
        <taxon>Bacteria</taxon>
        <taxon>Pseudomonadati</taxon>
        <taxon>Pseudomonadota</taxon>
        <taxon>Alphaproteobacteria</taxon>
        <taxon>Sphingomonadales</taxon>
        <taxon>Sphingomonadaceae</taxon>
        <taxon>Sphingomonas</taxon>
    </lineage>
</organism>
<feature type="domain" description="FecR N-terminal" evidence="3">
    <location>
        <begin position="11"/>
        <end position="44"/>
    </location>
</feature>
<keyword evidence="5" id="KW-1185">Reference proteome</keyword>
<dbReference type="Pfam" id="PF16220">
    <property type="entry name" value="DUF4880"/>
    <property type="match status" value="1"/>
</dbReference>
<sequence>MSGDAAMADREAAIGWCIRLDAGDLSPAEHRALRDWLAGDANRQSHLDQALALWAGIEADAETPELIALRHEARDAMACAAARRPLAVLRRTPWQAIAAALALVAVALAALLWQQQGGAVYRTGIGERRVVALADGSRLSLDADSVVSTAFTDQRRDLTLVRGRARFKVAKNPLRPFAVHVGRDVVVATGTEFSVEALTGEIRVGLFEGHVAILHDAGRGPVATLARRGDRLVPAERALVPGSELRLAAGAAAASITPLAAGDGLDEGQLSFTAEPLAIAAERMNRFAGARRIVVAPAVADLRISGVFNAGDSDAFAQAVAATLPTRVETGRDTLTLVAR</sequence>
<feature type="domain" description="FecR protein" evidence="2">
    <location>
        <begin position="120"/>
        <end position="211"/>
    </location>
</feature>
<accession>A0ABU8H6M1</accession>
<keyword evidence="1" id="KW-0812">Transmembrane</keyword>
<feature type="transmembrane region" description="Helical" evidence="1">
    <location>
        <begin position="93"/>
        <end position="113"/>
    </location>
</feature>
<dbReference type="PANTHER" id="PTHR30273:SF2">
    <property type="entry name" value="PROTEIN FECR"/>
    <property type="match status" value="1"/>
</dbReference>
<dbReference type="Pfam" id="PF04773">
    <property type="entry name" value="FecR"/>
    <property type="match status" value="1"/>
</dbReference>
<dbReference type="PIRSF" id="PIRSF018266">
    <property type="entry name" value="FecR"/>
    <property type="match status" value="1"/>
</dbReference>
<dbReference type="EMBL" id="JBBBDM010000011">
    <property type="protein sequence ID" value="MEI5688600.1"/>
    <property type="molecule type" value="Genomic_DNA"/>
</dbReference>
<dbReference type="Gene3D" id="2.60.120.1440">
    <property type="match status" value="1"/>
</dbReference>
<proteinExistence type="predicted"/>
<dbReference type="InterPro" id="IPR006860">
    <property type="entry name" value="FecR"/>
</dbReference>
<keyword evidence="1" id="KW-0472">Membrane</keyword>
<evidence type="ECO:0000313" key="5">
    <source>
        <dbReference type="Proteomes" id="UP001367771"/>
    </source>
</evidence>
<dbReference type="Proteomes" id="UP001367771">
    <property type="component" value="Unassembled WGS sequence"/>
</dbReference>